<sequence>MTPHLQPSGVLPGGILPLRPERTIREPYVELGWPGFESKTPSLDLLLFDDSGSVTAPHGTDPVGNRFAEAWNAIRLVAEWTHTSRAKVAVLHFDHPVGASEVTALNHRRLEDLLRPSLAIPRGGLGTSDLLPSLEAAEIVASEHPEHDVRLTVFSDFQLTDPDPRVALTALEAFPGAVHAVVLSGGAPRDLDGAANVTVTPLRASDPPGSFAAAIHRSLTTTRRGHRYSVLHRGTSTGRRP</sequence>
<evidence type="ECO:0000313" key="2">
    <source>
        <dbReference type="Proteomes" id="UP000291259"/>
    </source>
</evidence>
<dbReference type="InterPro" id="IPR036465">
    <property type="entry name" value="vWFA_dom_sf"/>
</dbReference>
<dbReference type="EMBL" id="CP035491">
    <property type="protein sequence ID" value="QAY74257.1"/>
    <property type="molecule type" value="Genomic_DNA"/>
</dbReference>
<name>A0A4P6FJU8_9MICO</name>
<dbReference type="Proteomes" id="UP000291259">
    <property type="component" value="Chromosome"/>
</dbReference>
<dbReference type="RefSeq" id="WP_129191803.1">
    <property type="nucleotide sequence ID" value="NZ_CP035491.1"/>
</dbReference>
<accession>A0A4P6FJU8</accession>
<dbReference type="KEGG" id="agf:ET445_13905"/>
<organism evidence="1 2">
    <name type="scientific">Agromyces protaetiae</name>
    <dbReference type="NCBI Taxonomy" id="2509455"/>
    <lineage>
        <taxon>Bacteria</taxon>
        <taxon>Bacillati</taxon>
        <taxon>Actinomycetota</taxon>
        <taxon>Actinomycetes</taxon>
        <taxon>Micrococcales</taxon>
        <taxon>Microbacteriaceae</taxon>
        <taxon>Agromyces</taxon>
    </lineage>
</organism>
<gene>
    <name evidence="1" type="ORF">ET445_13905</name>
</gene>
<protein>
    <recommendedName>
        <fullName evidence="3">VWA domain-containing protein</fullName>
    </recommendedName>
</protein>
<keyword evidence="2" id="KW-1185">Reference proteome</keyword>
<evidence type="ECO:0000313" key="1">
    <source>
        <dbReference type="EMBL" id="QAY74257.1"/>
    </source>
</evidence>
<dbReference type="AlphaFoldDB" id="A0A4P6FJU8"/>
<proteinExistence type="predicted"/>
<reference evidence="1 2" key="1">
    <citation type="submission" date="2019-01" db="EMBL/GenBank/DDBJ databases">
        <title>Genome sequencing of strain FW100M-8.</title>
        <authorList>
            <person name="Heo J."/>
            <person name="Kim S.-J."/>
            <person name="Kim J.-S."/>
            <person name="Hong S.-B."/>
            <person name="Kwon S.-W."/>
        </authorList>
    </citation>
    <scope>NUCLEOTIDE SEQUENCE [LARGE SCALE GENOMIC DNA]</scope>
    <source>
        <strain evidence="1 2">FW100M-8</strain>
    </source>
</reference>
<dbReference type="OrthoDB" id="4728166at2"/>
<dbReference type="SUPFAM" id="SSF53300">
    <property type="entry name" value="vWA-like"/>
    <property type="match status" value="1"/>
</dbReference>
<evidence type="ECO:0008006" key="3">
    <source>
        <dbReference type="Google" id="ProtNLM"/>
    </source>
</evidence>